<gene>
    <name evidence="8" type="ORF">AB675_7789</name>
</gene>
<dbReference type="Pfam" id="PF04082">
    <property type="entry name" value="Fungal_trans"/>
    <property type="match status" value="1"/>
</dbReference>
<dbReference type="VEuPathDB" id="FungiDB:AB675_7789"/>
<dbReference type="STRING" id="1664694.A0A0N1H4Q3"/>
<reference evidence="8 9" key="1">
    <citation type="submission" date="2015-06" db="EMBL/GenBank/DDBJ databases">
        <title>Draft genome of the ant-associated black yeast Phialophora attae CBS 131958.</title>
        <authorList>
            <person name="Moreno L.F."/>
            <person name="Stielow B.J."/>
            <person name="de Hoog S."/>
            <person name="Vicente V.A."/>
            <person name="Weiss V.A."/>
            <person name="de Vries M."/>
            <person name="Cruz L.M."/>
            <person name="Souza E.M."/>
        </authorList>
    </citation>
    <scope>NUCLEOTIDE SEQUENCE [LARGE SCALE GENOMIC DNA]</scope>
    <source>
        <strain evidence="8 9">CBS 131958</strain>
    </source>
</reference>
<dbReference type="SUPFAM" id="SSF57701">
    <property type="entry name" value="Zn2/Cys6 DNA-binding domain"/>
    <property type="match status" value="1"/>
</dbReference>
<dbReference type="Gene3D" id="4.10.240.10">
    <property type="entry name" value="Zn(2)-C6 fungal-type DNA-binding domain"/>
    <property type="match status" value="1"/>
</dbReference>
<feature type="domain" description="Zn(2)-C6 fungal-type" evidence="7">
    <location>
        <begin position="32"/>
        <end position="61"/>
    </location>
</feature>
<dbReference type="RefSeq" id="XP_018000356.1">
    <property type="nucleotide sequence ID" value="XM_018148182.1"/>
</dbReference>
<keyword evidence="4" id="KW-0804">Transcription</keyword>
<evidence type="ECO:0000313" key="8">
    <source>
        <dbReference type="EMBL" id="KPI40393.1"/>
    </source>
</evidence>
<keyword evidence="5" id="KW-0539">Nucleus</keyword>
<evidence type="ECO:0000256" key="5">
    <source>
        <dbReference type="ARBA" id="ARBA00023242"/>
    </source>
</evidence>
<evidence type="ECO:0000256" key="3">
    <source>
        <dbReference type="ARBA" id="ARBA00023125"/>
    </source>
</evidence>
<proteinExistence type="predicted"/>
<dbReference type="InterPro" id="IPR051127">
    <property type="entry name" value="Fungal_SecMet_Regulators"/>
</dbReference>
<organism evidence="8 9">
    <name type="scientific">Cyphellophora attinorum</name>
    <dbReference type="NCBI Taxonomy" id="1664694"/>
    <lineage>
        <taxon>Eukaryota</taxon>
        <taxon>Fungi</taxon>
        <taxon>Dikarya</taxon>
        <taxon>Ascomycota</taxon>
        <taxon>Pezizomycotina</taxon>
        <taxon>Eurotiomycetes</taxon>
        <taxon>Chaetothyriomycetidae</taxon>
        <taxon>Chaetothyriales</taxon>
        <taxon>Cyphellophoraceae</taxon>
        <taxon>Cyphellophora</taxon>
    </lineage>
</organism>
<feature type="region of interest" description="Disordered" evidence="6">
    <location>
        <begin position="1"/>
        <end position="24"/>
    </location>
</feature>
<dbReference type="GO" id="GO:0000981">
    <property type="term" value="F:DNA-binding transcription factor activity, RNA polymerase II-specific"/>
    <property type="evidence" value="ECO:0007669"/>
    <property type="project" value="InterPro"/>
</dbReference>
<dbReference type="CDD" id="cd00067">
    <property type="entry name" value="GAL4"/>
    <property type="match status" value="1"/>
</dbReference>
<keyword evidence="2" id="KW-0805">Transcription regulation</keyword>
<keyword evidence="3" id="KW-0238">DNA-binding</keyword>
<dbReference type="GeneID" id="28740062"/>
<dbReference type="InterPro" id="IPR007219">
    <property type="entry name" value="XnlR_reg_dom"/>
</dbReference>
<dbReference type="GO" id="GO:0008270">
    <property type="term" value="F:zinc ion binding"/>
    <property type="evidence" value="ECO:0007669"/>
    <property type="project" value="InterPro"/>
</dbReference>
<dbReference type="InterPro" id="IPR036864">
    <property type="entry name" value="Zn2-C6_fun-type_DNA-bd_sf"/>
</dbReference>
<keyword evidence="1" id="KW-0479">Metal-binding</keyword>
<evidence type="ECO:0000256" key="6">
    <source>
        <dbReference type="SAM" id="MobiDB-lite"/>
    </source>
</evidence>
<feature type="compositionally biased region" description="Acidic residues" evidence="6">
    <location>
        <begin position="1"/>
        <end position="10"/>
    </location>
</feature>
<dbReference type="GO" id="GO:0000978">
    <property type="term" value="F:RNA polymerase II cis-regulatory region sequence-specific DNA binding"/>
    <property type="evidence" value="ECO:0007669"/>
    <property type="project" value="TreeGrafter"/>
</dbReference>
<accession>A0A0N1H4Q3</accession>
<dbReference type="Proteomes" id="UP000038010">
    <property type="component" value="Unassembled WGS sequence"/>
</dbReference>
<dbReference type="AlphaFoldDB" id="A0A0N1H4Q3"/>
<dbReference type="OrthoDB" id="39175at2759"/>
<dbReference type="PROSITE" id="PS00463">
    <property type="entry name" value="ZN2_CY6_FUNGAL_1"/>
    <property type="match status" value="1"/>
</dbReference>
<dbReference type="Pfam" id="PF00172">
    <property type="entry name" value="Zn_clus"/>
    <property type="match status" value="1"/>
</dbReference>
<feature type="compositionally biased region" description="Low complexity" evidence="6">
    <location>
        <begin position="108"/>
        <end position="121"/>
    </location>
</feature>
<dbReference type="GO" id="GO:0005634">
    <property type="term" value="C:nucleus"/>
    <property type="evidence" value="ECO:0007669"/>
    <property type="project" value="TreeGrafter"/>
</dbReference>
<evidence type="ECO:0000259" key="7">
    <source>
        <dbReference type="PROSITE" id="PS50048"/>
    </source>
</evidence>
<dbReference type="CDD" id="cd12148">
    <property type="entry name" value="fungal_TF_MHR"/>
    <property type="match status" value="1"/>
</dbReference>
<protein>
    <submittedName>
        <fullName evidence="8">Putative transcriptional regulatory protein</fullName>
    </submittedName>
</protein>
<sequence length="720" mass="81107">MVDSEQDEGDGSGGVKPSTVLRGKRKRYTPVACDECKKRKEKCDSQMPCRRCQDRTATCSYSSRLGPIPLLKDKEIDALNEKCEKMQAQIDSLMAARLPTGSPTEQRSTVSVPTSTSPSSTLDITTGTNQLNHNGTLMLSSATSRRRQSDFLGPTSSSFLLQKGTETLANAGIHASMFTEIEAGPLAPLAKSGFQETSVATRVIEDPLCAISRNEALRLLDRYHEEYGSLYRFIDKTILYRAAHYFYDCVNSGSFSSTRAFVKDENTLSGGILDILKLAIAVAAAIESRGPNILSDKLLKNVYSGFETRFLGAKVELLEMQAWTVISVLQFHLDDEILAWRTIGLAGRAAIELGLHRRETYSMRFSDVEQRVRVTQLFWSIYVLDRRWSFVTGRSFAIPESDIDLDPPKSSDSDSYIFSTMVAYAQLESRVWKLTSKSTDKVSFEKMSSLYFRVQQWYRSLEPDYRLNPTEANMLGGRTQSENGIRILFYLKVNQLQLFIFRQELLHCRGINEDLPNASFAVEAAKDNIRLLRRVSHTTDLYSAHQAPFNHYLVSALAVLFLAVCHAPYQFSNACQEEFIVALELIQGFSLESHLGRRLWKRVQHLKEISLSLGMLPKRAHTGGTENVILNSTDATLPITSDTSTGPDQHARIQQRPVWYQRRTPLTDETIDPHQLTGDLTTIFDTMQQPYRWSAAGEVGPDGNQQSMNWELSRQFLDLV</sequence>
<comment type="caution">
    <text evidence="8">The sequence shown here is derived from an EMBL/GenBank/DDBJ whole genome shotgun (WGS) entry which is preliminary data.</text>
</comment>
<dbReference type="InterPro" id="IPR001138">
    <property type="entry name" value="Zn2Cys6_DnaBD"/>
</dbReference>
<dbReference type="PROSITE" id="PS50048">
    <property type="entry name" value="ZN2_CY6_FUNGAL_2"/>
    <property type="match status" value="1"/>
</dbReference>
<dbReference type="PANTHER" id="PTHR47424:SF5">
    <property type="entry name" value="ZN(II)2CYS6 TRANSCRIPTION FACTOR (EUROFUNG)"/>
    <property type="match status" value="1"/>
</dbReference>
<feature type="region of interest" description="Disordered" evidence="6">
    <location>
        <begin position="99"/>
        <end position="130"/>
    </location>
</feature>
<evidence type="ECO:0000256" key="4">
    <source>
        <dbReference type="ARBA" id="ARBA00023163"/>
    </source>
</evidence>
<evidence type="ECO:0000313" key="9">
    <source>
        <dbReference type="Proteomes" id="UP000038010"/>
    </source>
</evidence>
<dbReference type="EMBL" id="LFJN01000012">
    <property type="protein sequence ID" value="KPI40393.1"/>
    <property type="molecule type" value="Genomic_DNA"/>
</dbReference>
<dbReference type="SMART" id="SM00906">
    <property type="entry name" value="Fungal_trans"/>
    <property type="match status" value="1"/>
</dbReference>
<dbReference type="PANTHER" id="PTHR47424">
    <property type="entry name" value="REGULATORY PROTEIN GAL4"/>
    <property type="match status" value="1"/>
</dbReference>
<dbReference type="GO" id="GO:0006351">
    <property type="term" value="P:DNA-templated transcription"/>
    <property type="evidence" value="ECO:0007669"/>
    <property type="project" value="InterPro"/>
</dbReference>
<dbReference type="SMART" id="SM00066">
    <property type="entry name" value="GAL4"/>
    <property type="match status" value="1"/>
</dbReference>
<evidence type="ECO:0000256" key="1">
    <source>
        <dbReference type="ARBA" id="ARBA00022723"/>
    </source>
</evidence>
<keyword evidence="9" id="KW-1185">Reference proteome</keyword>
<dbReference type="GO" id="GO:0000435">
    <property type="term" value="P:positive regulation of transcription from RNA polymerase II promoter by galactose"/>
    <property type="evidence" value="ECO:0007669"/>
    <property type="project" value="TreeGrafter"/>
</dbReference>
<name>A0A0N1H4Q3_9EURO</name>
<evidence type="ECO:0000256" key="2">
    <source>
        <dbReference type="ARBA" id="ARBA00023015"/>
    </source>
</evidence>